<evidence type="ECO:0000313" key="2">
    <source>
        <dbReference type="EMBL" id="OEU99639.1"/>
    </source>
</evidence>
<name>A0A1E7K6S9_9ACTN</name>
<protein>
    <recommendedName>
        <fullName evidence="4">ABC transport system permease protein</fullName>
    </recommendedName>
</protein>
<dbReference type="EMBL" id="LJGV01000022">
    <property type="protein sequence ID" value="OEU99639.1"/>
    <property type="molecule type" value="Genomic_DNA"/>
</dbReference>
<reference evidence="2 3" key="1">
    <citation type="journal article" date="2016" name="Front. Microbiol.">
        <title>Comparative Genomics Analysis of Streptomyces Species Reveals Their Adaptation to the Marine Environment and Their Diversity at the Genomic Level.</title>
        <authorList>
            <person name="Tian X."/>
            <person name="Zhang Z."/>
            <person name="Yang T."/>
            <person name="Chen M."/>
            <person name="Li J."/>
            <person name="Chen F."/>
            <person name="Yang J."/>
            <person name="Li W."/>
            <person name="Zhang B."/>
            <person name="Zhang Z."/>
            <person name="Wu J."/>
            <person name="Zhang C."/>
            <person name="Long L."/>
            <person name="Xiao J."/>
        </authorList>
    </citation>
    <scope>NUCLEOTIDE SEQUENCE [LARGE SCALE GENOMIC DNA]</scope>
    <source>
        <strain evidence="2 3">SCSIO M10379</strain>
    </source>
</reference>
<dbReference type="AlphaFoldDB" id="A0A1E7K6S9"/>
<dbReference type="Proteomes" id="UP000175829">
    <property type="component" value="Unassembled WGS sequence"/>
</dbReference>
<feature type="transmembrane region" description="Helical" evidence="1">
    <location>
        <begin position="42"/>
        <end position="62"/>
    </location>
</feature>
<proteinExistence type="predicted"/>
<dbReference type="RefSeq" id="WP_069992433.1">
    <property type="nucleotide sequence ID" value="NZ_LJGV01000022.1"/>
</dbReference>
<evidence type="ECO:0000313" key="3">
    <source>
        <dbReference type="Proteomes" id="UP000175829"/>
    </source>
</evidence>
<sequence>MMSVEALLTALVGIVLGTGVAGGALIPLGPALDGSVLTGGPAWLHPAIVGTSAALTFVAVPLPTSVALRAKPVEAAVAP</sequence>
<comment type="caution">
    <text evidence="2">The sequence shown here is derived from an EMBL/GenBank/DDBJ whole genome shotgun (WGS) entry which is preliminary data.</text>
</comment>
<keyword evidence="1" id="KW-0472">Membrane</keyword>
<evidence type="ECO:0008006" key="4">
    <source>
        <dbReference type="Google" id="ProtNLM"/>
    </source>
</evidence>
<dbReference type="PATRIC" id="fig|943816.4.peg.3413"/>
<organism evidence="2 3">
    <name type="scientific">Streptomyces qinglanensis</name>
    <dbReference type="NCBI Taxonomy" id="943816"/>
    <lineage>
        <taxon>Bacteria</taxon>
        <taxon>Bacillati</taxon>
        <taxon>Actinomycetota</taxon>
        <taxon>Actinomycetes</taxon>
        <taxon>Kitasatosporales</taxon>
        <taxon>Streptomycetaceae</taxon>
        <taxon>Streptomyces</taxon>
    </lineage>
</organism>
<accession>A0A1E7K6S9</accession>
<keyword evidence="1" id="KW-1133">Transmembrane helix</keyword>
<gene>
    <name evidence="2" type="ORF">AN217_19525</name>
</gene>
<evidence type="ECO:0000256" key="1">
    <source>
        <dbReference type="SAM" id="Phobius"/>
    </source>
</evidence>
<keyword evidence="1" id="KW-0812">Transmembrane</keyword>